<feature type="compositionally biased region" description="Polar residues" evidence="9">
    <location>
        <begin position="237"/>
        <end position="260"/>
    </location>
</feature>
<dbReference type="GO" id="GO:0000981">
    <property type="term" value="F:DNA-binding transcription factor activity, RNA polymerase II-specific"/>
    <property type="evidence" value="ECO:0007669"/>
    <property type="project" value="InterPro"/>
</dbReference>
<feature type="region of interest" description="Disordered" evidence="9">
    <location>
        <begin position="233"/>
        <end position="282"/>
    </location>
</feature>
<sequence length="591" mass="65944">MILNPNHPDTDTMTSAPMITKTKLGFDIASLVSNDDKHEQEATSFRNKMAFYRGGIKSNKASVPASRKDGQQEDRRYHPYFSRQNYRSPTHRQHSGEEINRTAQQESEDSNLHYRKRNSPPTAESLAKIERRDDERKTAKQGFDAVRIKTEVSPFPSEKLQDFKSTLSPPTPKLSSEEHGTIAAMESPYVGSSIFKAMASGVMPFPYMRNPVMSPHCSPEGRRLSPHVIMDQERVSRSASSENRPTFSTSPPQHRLSSSAPAYPSPNMHQIPSPASPLSPRGFAQHMTARSADAFLPPPSAAMMDRLSQQVLLQAAAAAAAGLGGGPPTSCISPTGMPSPYLSGGHPGIGGIAPPMDPMTGAAMRNPFLSAATPYNHPWFLRQAAAMGRPINPTFADPLLRARFGFLMPNPFQRKPKRIRTAFTPAQLLRLEHEFDKNHYVVGAERKQLASSLKLTETQVKVWFQNRRTKYKRQKIEEKAAGRKQNGEEIDYTDEPEEIELGEEEEAAIDREEEEYERMRQQQQQEIANGQNSHDIKLSRNDFYSHHHIKSEVHDDDTPDGLKDSYDVPRSSVAFESAVRNSVGDVQSATA</sequence>
<keyword evidence="3" id="KW-0217">Developmental protein</keyword>
<feature type="compositionally biased region" description="Basic and acidic residues" evidence="9">
    <location>
        <begin position="127"/>
        <end position="138"/>
    </location>
</feature>
<dbReference type="Gene3D" id="1.10.10.60">
    <property type="entry name" value="Homeodomain-like"/>
    <property type="match status" value="1"/>
</dbReference>
<evidence type="ECO:0000256" key="2">
    <source>
        <dbReference type="ARBA" id="ARBA00007397"/>
    </source>
</evidence>
<dbReference type="GO" id="GO:0000978">
    <property type="term" value="F:RNA polymerase II cis-regulatory region sequence-specific DNA binding"/>
    <property type="evidence" value="ECO:0007669"/>
    <property type="project" value="TreeGrafter"/>
</dbReference>
<evidence type="ECO:0000259" key="10">
    <source>
        <dbReference type="PROSITE" id="PS50071"/>
    </source>
</evidence>
<feature type="compositionally biased region" description="Acidic residues" evidence="9">
    <location>
        <begin position="488"/>
        <end position="516"/>
    </location>
</feature>
<keyword evidence="5 7" id="KW-0371">Homeobox</keyword>
<evidence type="ECO:0000256" key="9">
    <source>
        <dbReference type="SAM" id="MobiDB-lite"/>
    </source>
</evidence>
<dbReference type="PANTHER" id="PTHR24339:SF28">
    <property type="entry name" value="E5-RELATED"/>
    <property type="match status" value="1"/>
</dbReference>
<evidence type="ECO:0000256" key="6">
    <source>
        <dbReference type="ARBA" id="ARBA00023242"/>
    </source>
</evidence>
<evidence type="ECO:0000256" key="3">
    <source>
        <dbReference type="ARBA" id="ARBA00022473"/>
    </source>
</evidence>
<evidence type="ECO:0000256" key="1">
    <source>
        <dbReference type="ARBA" id="ARBA00004123"/>
    </source>
</evidence>
<reference evidence="11" key="1">
    <citation type="journal article" date="2001" name="Dev. Genes Evol.">
        <title>Hremx, the ascidian homologue of ems/emx, is expressed in the anterior and posterior-lateral epidermis but not in the central nervous system during embryogenesis.</title>
        <authorList>
            <person name="Oda I."/>
            <person name="Saiga H."/>
        </authorList>
    </citation>
    <scope>NUCLEOTIDE SEQUENCE</scope>
</reference>
<proteinExistence type="evidence at transcript level"/>
<name>Q966U1_HALRO</name>
<evidence type="ECO:0000256" key="7">
    <source>
        <dbReference type="PROSITE-ProRule" id="PRU00108"/>
    </source>
</evidence>
<keyword evidence="4 7" id="KW-0238">DNA-binding</keyword>
<dbReference type="SMART" id="SM00389">
    <property type="entry name" value="HOX"/>
    <property type="match status" value="1"/>
</dbReference>
<dbReference type="GO" id="GO:0005634">
    <property type="term" value="C:nucleus"/>
    <property type="evidence" value="ECO:0007669"/>
    <property type="project" value="UniProtKB-SubCell"/>
</dbReference>
<feature type="region of interest" description="Disordered" evidence="9">
    <location>
        <begin position="476"/>
        <end position="567"/>
    </location>
</feature>
<dbReference type="SUPFAM" id="SSF46689">
    <property type="entry name" value="Homeodomain-like"/>
    <property type="match status" value="1"/>
</dbReference>
<keyword evidence="6 7" id="KW-0539">Nucleus</keyword>
<feature type="region of interest" description="Disordered" evidence="9">
    <location>
        <begin position="59"/>
        <end position="142"/>
    </location>
</feature>
<dbReference type="InterPro" id="IPR017970">
    <property type="entry name" value="Homeobox_CS"/>
</dbReference>
<dbReference type="InterPro" id="IPR001356">
    <property type="entry name" value="HD"/>
</dbReference>
<evidence type="ECO:0000313" key="11">
    <source>
        <dbReference type="EMBL" id="BAB61733.1"/>
    </source>
</evidence>
<evidence type="ECO:0000256" key="4">
    <source>
        <dbReference type="ARBA" id="ARBA00023125"/>
    </source>
</evidence>
<gene>
    <name evidence="11" type="primary">Hremx</name>
</gene>
<dbReference type="CDD" id="cd00086">
    <property type="entry name" value="homeodomain"/>
    <property type="match status" value="1"/>
</dbReference>
<feature type="compositionally biased region" description="Basic and acidic residues" evidence="9">
    <location>
        <begin position="66"/>
        <end position="77"/>
    </location>
</feature>
<feature type="domain" description="Homeobox" evidence="10">
    <location>
        <begin position="414"/>
        <end position="474"/>
    </location>
</feature>
<dbReference type="Pfam" id="PF00046">
    <property type="entry name" value="Homeodomain"/>
    <property type="match status" value="1"/>
</dbReference>
<feature type="compositionally biased region" description="Basic and acidic residues" evidence="9">
    <location>
        <begin position="476"/>
        <end position="487"/>
    </location>
</feature>
<protein>
    <submittedName>
        <fullName evidence="11">Transcription factor ems/emx</fullName>
    </submittedName>
</protein>
<dbReference type="InterPro" id="IPR009057">
    <property type="entry name" value="Homeodomain-like_sf"/>
</dbReference>
<feature type="region of interest" description="Disordered" evidence="9">
    <location>
        <begin position="157"/>
        <end position="176"/>
    </location>
</feature>
<evidence type="ECO:0000256" key="8">
    <source>
        <dbReference type="RuleBase" id="RU000682"/>
    </source>
</evidence>
<dbReference type="InterPro" id="IPR050877">
    <property type="entry name" value="EMX-VAX-Noto_Homeobox_TFs"/>
</dbReference>
<dbReference type="PROSITE" id="PS00027">
    <property type="entry name" value="HOMEOBOX_1"/>
    <property type="match status" value="1"/>
</dbReference>
<evidence type="ECO:0000256" key="5">
    <source>
        <dbReference type="ARBA" id="ARBA00023155"/>
    </source>
</evidence>
<dbReference type="PROSITE" id="PS50071">
    <property type="entry name" value="HOMEOBOX_2"/>
    <property type="match status" value="1"/>
</dbReference>
<feature type="DNA-binding region" description="Homeobox" evidence="7">
    <location>
        <begin position="416"/>
        <end position="475"/>
    </location>
</feature>
<dbReference type="AlphaFoldDB" id="Q966U1"/>
<comment type="subcellular location">
    <subcellularLocation>
        <location evidence="1 7 8">Nucleus</location>
    </subcellularLocation>
</comment>
<feature type="compositionally biased region" description="Basic and acidic residues" evidence="9">
    <location>
        <begin position="534"/>
        <end position="553"/>
    </location>
</feature>
<dbReference type="EMBL" id="AB055144">
    <property type="protein sequence ID" value="BAB61733.1"/>
    <property type="molecule type" value="mRNA"/>
</dbReference>
<accession>Q966U1</accession>
<organism evidence="11">
    <name type="scientific">Halocynthia roretzi</name>
    <name type="common">Sea squirt</name>
    <name type="synonym">Cynthia roretzi</name>
    <dbReference type="NCBI Taxonomy" id="7729"/>
    <lineage>
        <taxon>Eukaryota</taxon>
        <taxon>Metazoa</taxon>
        <taxon>Chordata</taxon>
        <taxon>Tunicata</taxon>
        <taxon>Ascidiacea</taxon>
        <taxon>Stolidobranchia</taxon>
        <taxon>Pyuridae</taxon>
        <taxon>Halocynthia</taxon>
    </lineage>
</organism>
<dbReference type="FunFam" id="1.10.10.60:FF:000299">
    <property type="entry name" value="Empty spiracles homeobox 3"/>
    <property type="match status" value="1"/>
</dbReference>
<comment type="similarity">
    <text evidence="2">Belongs to the EMX homeobox family.</text>
</comment>
<dbReference type="PANTHER" id="PTHR24339">
    <property type="entry name" value="HOMEOBOX PROTEIN EMX-RELATED"/>
    <property type="match status" value="1"/>
</dbReference>